<dbReference type="PANTHER" id="PTHR43525:SF1">
    <property type="entry name" value="PROTEIN MALY"/>
    <property type="match status" value="1"/>
</dbReference>
<dbReference type="InterPro" id="IPR015424">
    <property type="entry name" value="PyrdxlP-dep_Trfase"/>
</dbReference>
<dbReference type="EC" id="4.4.1.13" evidence="2"/>
<dbReference type="SUPFAM" id="SSF53383">
    <property type="entry name" value="PLP-dependent transferases"/>
    <property type="match status" value="1"/>
</dbReference>
<dbReference type="InterPro" id="IPR015421">
    <property type="entry name" value="PyrdxlP-dep_Trfase_major"/>
</dbReference>
<evidence type="ECO:0000256" key="4">
    <source>
        <dbReference type="ARBA" id="ARBA00023239"/>
    </source>
</evidence>
<reference evidence="7 8" key="1">
    <citation type="submission" date="2018-08" db="EMBL/GenBank/DDBJ databases">
        <title>Meiothermus roseus NBRC 110900 genome sequencing project.</title>
        <authorList>
            <person name="Da Costa M.S."/>
            <person name="Albuquerque L."/>
            <person name="Raposo P."/>
            <person name="Froufe H.J.C."/>
            <person name="Barroso C.S."/>
            <person name="Egas C."/>
        </authorList>
    </citation>
    <scope>NUCLEOTIDE SEQUENCE [LARGE SCALE GENOMIC DNA]</scope>
    <source>
        <strain evidence="7 8">NBRC 110900</strain>
    </source>
</reference>
<dbReference type="GO" id="GO:0047804">
    <property type="term" value="F:cysteine-S-conjugate beta-lyase activity"/>
    <property type="evidence" value="ECO:0007669"/>
    <property type="project" value="UniProtKB-EC"/>
</dbReference>
<dbReference type="CDD" id="cd00609">
    <property type="entry name" value="AAT_like"/>
    <property type="match status" value="1"/>
</dbReference>
<dbReference type="Gene3D" id="3.40.640.10">
    <property type="entry name" value="Type I PLP-dependent aspartate aminotransferase-like (Major domain)"/>
    <property type="match status" value="1"/>
</dbReference>
<evidence type="ECO:0000256" key="2">
    <source>
        <dbReference type="ARBA" id="ARBA00012224"/>
    </source>
</evidence>
<comment type="cofactor">
    <cofactor evidence="1">
        <name>pyridoxal 5'-phosphate</name>
        <dbReference type="ChEBI" id="CHEBI:597326"/>
    </cofactor>
</comment>
<gene>
    <name evidence="7" type="primary">patB</name>
    <name evidence="7" type="ORF">Mrose_01705</name>
</gene>
<dbReference type="GO" id="GO:0030170">
    <property type="term" value="F:pyridoxal phosphate binding"/>
    <property type="evidence" value="ECO:0007669"/>
    <property type="project" value="InterPro"/>
</dbReference>
<evidence type="ECO:0000256" key="1">
    <source>
        <dbReference type="ARBA" id="ARBA00001933"/>
    </source>
</evidence>
<name>A0A399EST1_9DEIN</name>
<protein>
    <recommendedName>
        <fullName evidence="2">cysteine-S-conjugate beta-lyase</fullName>
        <ecNumber evidence="2">4.4.1.13</ecNumber>
    </recommendedName>
</protein>
<evidence type="ECO:0000313" key="7">
    <source>
        <dbReference type="EMBL" id="RIH86566.1"/>
    </source>
</evidence>
<sequence>MPHPFDQLNLEEVRGSHSVKWSLFPEDVLPLWVADMDYPIAEPIAQAIQARLSKRIGYPQGAGDPELLDAIIAKQERLGLKGLQRENLWLTSSVVPGIYASVLALSSVGEEVITQVPVYHPFLLALSDYGRVTKANPMQPGASGWEIDFEHLESLVTPATRLLMLCNPQNPTGRVFTRSELEKLAEFALEHRLWVMVDELWADLIYEGEHVPFASLCEEIAQRTVTLTGPCKAFNTAGLGGGVAISHNRAILERMQNVSKGVGGHPNVLSMAAWLAALQHGQPWLRETLAYLKANRDFLSRFLAEKLPEVGYIPPQATYLAWLDFRALGLEDPHKFALEQAKVALNDGAIFGEGFKGYLRLNFATSRPLLQEALERLAGALKASMVDDR</sequence>
<comment type="similarity">
    <text evidence="5">Belongs to the class-II pyridoxal-phosphate-dependent aminotransferase family. MalY/PatB cystathionine beta-lyase subfamily.</text>
</comment>
<proteinExistence type="inferred from homology"/>
<accession>A0A399EST1</accession>
<keyword evidence="8" id="KW-1185">Reference proteome</keyword>
<keyword evidence="3" id="KW-0663">Pyridoxal phosphate</keyword>
<dbReference type="OrthoDB" id="9802872at2"/>
<dbReference type="EMBL" id="QWLA01000028">
    <property type="protein sequence ID" value="RIH86566.1"/>
    <property type="molecule type" value="Genomic_DNA"/>
</dbReference>
<dbReference type="RefSeq" id="WP_119277381.1">
    <property type="nucleotide sequence ID" value="NZ_QWLA01000028.1"/>
</dbReference>
<dbReference type="NCBIfam" id="TIGR04350">
    <property type="entry name" value="C_S_lyase_PatB"/>
    <property type="match status" value="1"/>
</dbReference>
<dbReference type="AlphaFoldDB" id="A0A399EST1"/>
<dbReference type="InterPro" id="IPR015422">
    <property type="entry name" value="PyrdxlP-dep_Trfase_small"/>
</dbReference>
<dbReference type="InterPro" id="IPR027619">
    <property type="entry name" value="C-S_lyase_PatB-like"/>
</dbReference>
<dbReference type="Gene3D" id="3.90.1150.10">
    <property type="entry name" value="Aspartate Aminotransferase, domain 1"/>
    <property type="match status" value="1"/>
</dbReference>
<feature type="domain" description="Aminotransferase class I/classII large" evidence="6">
    <location>
        <begin position="27"/>
        <end position="377"/>
    </location>
</feature>
<organism evidence="7 8">
    <name type="scientific">Calidithermus roseus</name>
    <dbReference type="NCBI Taxonomy" id="1644118"/>
    <lineage>
        <taxon>Bacteria</taxon>
        <taxon>Thermotogati</taxon>
        <taxon>Deinococcota</taxon>
        <taxon>Deinococci</taxon>
        <taxon>Thermales</taxon>
        <taxon>Thermaceae</taxon>
        <taxon>Calidithermus</taxon>
    </lineage>
</organism>
<dbReference type="InterPro" id="IPR004839">
    <property type="entry name" value="Aminotransferase_I/II_large"/>
</dbReference>
<dbReference type="PANTHER" id="PTHR43525">
    <property type="entry name" value="PROTEIN MALY"/>
    <property type="match status" value="1"/>
</dbReference>
<evidence type="ECO:0000256" key="3">
    <source>
        <dbReference type="ARBA" id="ARBA00022898"/>
    </source>
</evidence>
<evidence type="ECO:0000256" key="5">
    <source>
        <dbReference type="ARBA" id="ARBA00037974"/>
    </source>
</evidence>
<dbReference type="Proteomes" id="UP000265341">
    <property type="component" value="Unassembled WGS sequence"/>
</dbReference>
<keyword evidence="4 7" id="KW-0456">Lyase</keyword>
<dbReference type="Pfam" id="PF00155">
    <property type="entry name" value="Aminotran_1_2"/>
    <property type="match status" value="1"/>
</dbReference>
<dbReference type="InterPro" id="IPR051798">
    <property type="entry name" value="Class-II_PLP-Dep_Aminotrans"/>
</dbReference>
<comment type="caution">
    <text evidence="7">The sequence shown here is derived from an EMBL/GenBank/DDBJ whole genome shotgun (WGS) entry which is preliminary data.</text>
</comment>
<evidence type="ECO:0000313" key="8">
    <source>
        <dbReference type="Proteomes" id="UP000265341"/>
    </source>
</evidence>
<evidence type="ECO:0000259" key="6">
    <source>
        <dbReference type="Pfam" id="PF00155"/>
    </source>
</evidence>